<dbReference type="GO" id="GO:0030130">
    <property type="term" value="C:clathrin coat of trans-Golgi network vesicle"/>
    <property type="evidence" value="ECO:0007669"/>
    <property type="project" value="TreeGrafter"/>
</dbReference>
<dbReference type="OrthoDB" id="524326at2759"/>
<feature type="compositionally biased region" description="Basic and acidic residues" evidence="1">
    <location>
        <begin position="51"/>
        <end position="73"/>
    </location>
</feature>
<dbReference type="Proteomes" id="UP000235965">
    <property type="component" value="Unassembled WGS sequence"/>
</dbReference>
<reference evidence="3 4" key="1">
    <citation type="submission" date="2017-12" db="EMBL/GenBank/DDBJ databases">
        <title>Hemimetabolous genomes reveal molecular basis of termite eusociality.</title>
        <authorList>
            <person name="Harrison M.C."/>
            <person name="Jongepier E."/>
            <person name="Robertson H.M."/>
            <person name="Arning N."/>
            <person name="Bitard-Feildel T."/>
            <person name="Chao H."/>
            <person name="Childers C.P."/>
            <person name="Dinh H."/>
            <person name="Doddapaneni H."/>
            <person name="Dugan S."/>
            <person name="Gowin J."/>
            <person name="Greiner C."/>
            <person name="Han Y."/>
            <person name="Hu H."/>
            <person name="Hughes D.S.T."/>
            <person name="Huylmans A.-K."/>
            <person name="Kemena C."/>
            <person name="Kremer L.P.M."/>
            <person name="Lee S.L."/>
            <person name="Lopez-Ezquerra A."/>
            <person name="Mallet L."/>
            <person name="Monroy-Kuhn J.M."/>
            <person name="Moser A."/>
            <person name="Murali S.C."/>
            <person name="Muzny D.M."/>
            <person name="Otani S."/>
            <person name="Piulachs M.-D."/>
            <person name="Poelchau M."/>
            <person name="Qu J."/>
            <person name="Schaub F."/>
            <person name="Wada-Katsumata A."/>
            <person name="Worley K.C."/>
            <person name="Xie Q."/>
            <person name="Ylla G."/>
            <person name="Poulsen M."/>
            <person name="Gibbs R.A."/>
            <person name="Schal C."/>
            <person name="Richards S."/>
            <person name="Belles X."/>
            <person name="Korb J."/>
            <person name="Bornberg-Bauer E."/>
        </authorList>
    </citation>
    <scope>NUCLEOTIDE SEQUENCE [LARGE SCALE GENOMIC DNA]</scope>
    <source>
        <tissue evidence="3">Whole body</tissue>
    </source>
</reference>
<proteinExistence type="predicted"/>
<comment type="caution">
    <text evidence="3">The sequence shown here is derived from an EMBL/GenBank/DDBJ whole genome shotgun (WGS) entry which is preliminary data.</text>
</comment>
<protein>
    <recommendedName>
        <fullName evidence="2">Synergin gamma C-terminal domain-containing protein</fullName>
    </recommendedName>
</protein>
<evidence type="ECO:0000256" key="1">
    <source>
        <dbReference type="SAM" id="MobiDB-lite"/>
    </source>
</evidence>
<accession>A0A2J7Q0E6</accession>
<feature type="region of interest" description="Disordered" evidence="1">
    <location>
        <begin position="299"/>
        <end position="319"/>
    </location>
</feature>
<evidence type="ECO:0000313" key="3">
    <source>
        <dbReference type="EMBL" id="PNF22057.1"/>
    </source>
</evidence>
<name>A0A2J7Q0E6_9NEOP</name>
<evidence type="ECO:0000259" key="2">
    <source>
        <dbReference type="Pfam" id="PF25999"/>
    </source>
</evidence>
<feature type="domain" description="Synergin gamma C-terminal" evidence="2">
    <location>
        <begin position="460"/>
        <end position="635"/>
    </location>
</feature>
<organism evidence="3 4">
    <name type="scientific">Cryptotermes secundus</name>
    <dbReference type="NCBI Taxonomy" id="105785"/>
    <lineage>
        <taxon>Eukaryota</taxon>
        <taxon>Metazoa</taxon>
        <taxon>Ecdysozoa</taxon>
        <taxon>Arthropoda</taxon>
        <taxon>Hexapoda</taxon>
        <taxon>Insecta</taxon>
        <taxon>Pterygota</taxon>
        <taxon>Neoptera</taxon>
        <taxon>Polyneoptera</taxon>
        <taxon>Dictyoptera</taxon>
        <taxon>Blattodea</taxon>
        <taxon>Blattoidea</taxon>
        <taxon>Termitoidae</taxon>
        <taxon>Kalotermitidae</taxon>
        <taxon>Cryptotermitinae</taxon>
        <taxon>Cryptotermes</taxon>
    </lineage>
</organism>
<feature type="compositionally biased region" description="Basic and acidic residues" evidence="1">
    <location>
        <begin position="299"/>
        <end position="309"/>
    </location>
</feature>
<sequence length="643" mass="69711">MTKTLQGKTYLLKESAIRAEMKLESSQQTAGTVEDGRLTSFEGITSNFEPTIERKSTSLSSEKSKSDGDKEDQNVALGVHNMESGPRSNISVSGLQESKREGVNLMSIEEDKYSALRVLSLIGQDTSHDKTELCVSPEQSPASDDFGDFLSAEPAQLVEDSFADIAAREKVLSKNVSDLSAVGLWKAVETPQTAEFQVDDWGEYKDALTCNTSSYLDQTFDMTGENKNKLGDTTSKIKTETDISAAFMDLYLGNESSDVWDLKDSIGMAGDEKEKTSDFLSLAEPSLDLNTDSSWDFKLKDDGDSHDDTALNGSERAGESSNFQGFLGKIYDDSAKNEQYSLKADTLCPSPDDQLHGGRSDNSDIDIQTHGSNDDFGEFVGPNTWPDEQKYSVMTKDSLFDGHLGQGLYSDSQSVSSLELPPLTLSRHGSVPSLDLKIFPSTADKSDGSGGSHHWDMSPQGIDHQLSEWQRCLQSCLTLLQSAVEIFNGTSCGDVLDEVIGSTEGKAYLQNLLEVAGVSHRVECSYKQLGNSGEYKQLDSLLADIHSTWSSLESYYVKADISVHLEMDLPVGSGNGSSSVCDPTVCCGVCLTDVNSGARTDSSRNTSQLEYGGHIYHSVCANLWVNCVDSSLPALATGSSSFL</sequence>
<dbReference type="PANTHER" id="PTHR15463:SF2">
    <property type="entry name" value="SYNERGIN GAMMA"/>
    <property type="match status" value="1"/>
</dbReference>
<feature type="compositionally biased region" description="Basic and acidic residues" evidence="1">
    <location>
        <begin position="353"/>
        <end position="362"/>
    </location>
</feature>
<keyword evidence="4" id="KW-1185">Reference proteome</keyword>
<feature type="region of interest" description="Disordered" evidence="1">
    <location>
        <begin position="22"/>
        <end position="73"/>
    </location>
</feature>
<evidence type="ECO:0000313" key="4">
    <source>
        <dbReference type="Proteomes" id="UP000235965"/>
    </source>
</evidence>
<dbReference type="InterPro" id="IPR039656">
    <property type="entry name" value="SYNRG"/>
</dbReference>
<dbReference type="EMBL" id="NEVH01019969">
    <property type="protein sequence ID" value="PNF22057.1"/>
    <property type="molecule type" value="Genomic_DNA"/>
</dbReference>
<dbReference type="PANTHER" id="PTHR15463">
    <property type="entry name" value="AP1 GAMMA SUBUNIT BINDING PROTEIN 1"/>
    <property type="match status" value="1"/>
</dbReference>
<dbReference type="InterPro" id="IPR059024">
    <property type="entry name" value="SYNRG_C"/>
</dbReference>
<dbReference type="InParanoid" id="A0A2J7Q0E6"/>
<feature type="region of interest" description="Disordered" evidence="1">
    <location>
        <begin position="344"/>
        <end position="384"/>
    </location>
</feature>
<dbReference type="AlphaFoldDB" id="A0A2J7Q0E6"/>
<dbReference type="Pfam" id="PF25999">
    <property type="entry name" value="SYNRG_C"/>
    <property type="match status" value="1"/>
</dbReference>
<gene>
    <name evidence="3" type="ORF">B7P43_G09736</name>
</gene>
<dbReference type="STRING" id="105785.A0A2J7Q0E6"/>